<dbReference type="PANTHER" id="PTHR34415">
    <property type="entry name" value="INTEGRASE CATALYTIC DOMAIN-CONTAINING PROTEIN"/>
    <property type="match status" value="1"/>
</dbReference>
<name>A0ABN7AJF5_9HEMI</name>
<gene>
    <name evidence="1" type="ORF">NTJ_04901</name>
</gene>
<evidence type="ECO:0000313" key="2">
    <source>
        <dbReference type="Proteomes" id="UP001307889"/>
    </source>
</evidence>
<sequence>MEEAEREASEVLHSLLSVPRIECNSKAAQGSSLAIKMSNADDECEKSSLFYVTNEEEVELTGAETDTDTNFVSMELEYPGSHTDIEISTTEHVSTKKRAKKKTEGIREERRIEDTAQEVMDRFNKGCECQGESCFANLNPETIYRHRLNIAELTKEEHDMYLMGLSMACLSDPTSTNRHKARQRLRSSYLHQGRKVCLSAFLYLENCTLYQLKRIRKHLVTHGVVPRVHGNHGKKPHNLFPLKIYQRATDFLKEFTLSYSSSSNVKSPVVLPADLSRKDVHKMYQKYVREKSSEPEKVMGYSSFRHFVKEQFPQLKFTRPDIGVPTCVGFPSKLSSSAKTCRTKTSNFPTEAIDLASVPVIVEGSDECQTFVLSQTDPRQTLDSSPALRLVVS</sequence>
<proteinExistence type="predicted"/>
<keyword evidence="2" id="KW-1185">Reference proteome</keyword>
<evidence type="ECO:0008006" key="3">
    <source>
        <dbReference type="Google" id="ProtNLM"/>
    </source>
</evidence>
<protein>
    <recommendedName>
        <fullName evidence="3">HTH OST-type domain-containing protein</fullName>
    </recommendedName>
</protein>
<dbReference type="PANTHER" id="PTHR34415:SF1">
    <property type="entry name" value="INTEGRASE CATALYTIC DOMAIN-CONTAINING PROTEIN"/>
    <property type="match status" value="1"/>
</dbReference>
<accession>A0ABN7AJF5</accession>
<evidence type="ECO:0000313" key="1">
    <source>
        <dbReference type="EMBL" id="BES92093.1"/>
    </source>
</evidence>
<reference evidence="1 2" key="1">
    <citation type="submission" date="2023-09" db="EMBL/GenBank/DDBJ databases">
        <title>Nesidiocoris tenuis whole genome shotgun sequence.</title>
        <authorList>
            <person name="Shibata T."/>
            <person name="Shimoda M."/>
            <person name="Kobayashi T."/>
            <person name="Uehara T."/>
        </authorList>
    </citation>
    <scope>NUCLEOTIDE SEQUENCE [LARGE SCALE GENOMIC DNA]</scope>
    <source>
        <strain evidence="1 2">Japan</strain>
    </source>
</reference>
<dbReference type="EMBL" id="AP028911">
    <property type="protein sequence ID" value="BES92093.1"/>
    <property type="molecule type" value="Genomic_DNA"/>
</dbReference>
<organism evidence="1 2">
    <name type="scientific">Nesidiocoris tenuis</name>
    <dbReference type="NCBI Taxonomy" id="355587"/>
    <lineage>
        <taxon>Eukaryota</taxon>
        <taxon>Metazoa</taxon>
        <taxon>Ecdysozoa</taxon>
        <taxon>Arthropoda</taxon>
        <taxon>Hexapoda</taxon>
        <taxon>Insecta</taxon>
        <taxon>Pterygota</taxon>
        <taxon>Neoptera</taxon>
        <taxon>Paraneoptera</taxon>
        <taxon>Hemiptera</taxon>
        <taxon>Heteroptera</taxon>
        <taxon>Panheteroptera</taxon>
        <taxon>Cimicomorpha</taxon>
        <taxon>Miridae</taxon>
        <taxon>Dicyphina</taxon>
        <taxon>Nesidiocoris</taxon>
    </lineage>
</organism>
<dbReference type="Proteomes" id="UP001307889">
    <property type="component" value="Chromosome 3"/>
</dbReference>